<protein>
    <recommendedName>
        <fullName evidence="1">NolW-like domain-containing protein</fullName>
    </recommendedName>
</protein>
<dbReference type="RefSeq" id="WP_092052649.1">
    <property type="nucleotide sequence ID" value="NZ_FOJJ01000001.1"/>
</dbReference>
<evidence type="ECO:0000259" key="1">
    <source>
        <dbReference type="Pfam" id="PF03958"/>
    </source>
</evidence>
<dbReference type="Proteomes" id="UP000317155">
    <property type="component" value="Unassembled WGS sequence"/>
</dbReference>
<dbReference type="InterPro" id="IPR005644">
    <property type="entry name" value="NolW-like"/>
</dbReference>
<organism evidence="2 3">
    <name type="scientific">Trichloromonas acetexigens</name>
    <dbReference type="NCBI Taxonomy" id="38815"/>
    <lineage>
        <taxon>Bacteria</taxon>
        <taxon>Pseudomonadati</taxon>
        <taxon>Thermodesulfobacteriota</taxon>
        <taxon>Desulfuromonadia</taxon>
        <taxon>Desulfuromonadales</taxon>
        <taxon>Trichloromonadaceae</taxon>
        <taxon>Trichloromonas</taxon>
    </lineage>
</organism>
<evidence type="ECO:0000313" key="2">
    <source>
        <dbReference type="EMBL" id="TRO83850.1"/>
    </source>
</evidence>
<gene>
    <name evidence="2" type="ORF">FL622_01320</name>
</gene>
<keyword evidence="3" id="KW-1185">Reference proteome</keyword>
<sequence>MSLLRFIGSIFLLFVLAQGVWAVTGEVRVIELKHRQAEELLPVLESMLGSGGAVSALDNRLIVRAPTKDMTAVEKLVVQLDNPRVMLRIAVRQEQSSAAIGRGGGSLLSTSPGRVGIEVGSRILGNRNQSTEQFVQVLDGETALIEVGQRRPYARIRAYVGGHRRGLVEVTDFQDLAEGFLVRPNLQGEGVVLDISPYQSTPTDSGAIDFSQLTTRVEAPFDEWIDLGGHLEGHSVGDNGDNVLRAGGDQRHLWIKISR</sequence>
<dbReference type="EMBL" id="VJVV01000001">
    <property type="protein sequence ID" value="TRO83850.1"/>
    <property type="molecule type" value="Genomic_DNA"/>
</dbReference>
<evidence type="ECO:0000313" key="3">
    <source>
        <dbReference type="Proteomes" id="UP000317155"/>
    </source>
</evidence>
<dbReference type="Pfam" id="PF03958">
    <property type="entry name" value="Secretin_N"/>
    <property type="match status" value="1"/>
</dbReference>
<dbReference type="Gene3D" id="3.30.1370.120">
    <property type="match status" value="1"/>
</dbReference>
<dbReference type="InterPro" id="IPR038591">
    <property type="entry name" value="NolW-like_sf"/>
</dbReference>
<feature type="domain" description="NolW-like" evidence="1">
    <location>
        <begin position="27"/>
        <end position="84"/>
    </location>
</feature>
<dbReference type="OrthoDB" id="5608150at2"/>
<reference evidence="2 3" key="1">
    <citation type="submission" date="2019-07" db="EMBL/GenBank/DDBJ databases">
        <title>Insights of Desulfuromonas acetexigens electromicrobiology.</title>
        <authorList>
            <person name="Katuri K."/>
            <person name="Sapireddy V."/>
            <person name="Shaw D.R."/>
            <person name="Saikaly P."/>
        </authorList>
    </citation>
    <scope>NUCLEOTIDE SEQUENCE [LARGE SCALE GENOMIC DNA]</scope>
    <source>
        <strain evidence="2 3">2873</strain>
    </source>
</reference>
<comment type="caution">
    <text evidence="2">The sequence shown here is derived from an EMBL/GenBank/DDBJ whole genome shotgun (WGS) entry which is preliminary data.</text>
</comment>
<dbReference type="AlphaFoldDB" id="A0A550JKW2"/>
<name>A0A550JKW2_9BACT</name>
<proteinExistence type="predicted"/>
<accession>A0A550JKW2</accession>